<gene>
    <name evidence="1" type="ORF">Vadar_005585</name>
</gene>
<comment type="caution">
    <text evidence="1">The sequence shown here is derived from an EMBL/GenBank/DDBJ whole genome shotgun (WGS) entry which is preliminary data.</text>
</comment>
<evidence type="ECO:0000313" key="2">
    <source>
        <dbReference type="Proteomes" id="UP000828048"/>
    </source>
</evidence>
<proteinExistence type="predicted"/>
<protein>
    <submittedName>
        <fullName evidence="1">Uncharacterized protein</fullName>
    </submittedName>
</protein>
<accession>A0ACB7Y525</accession>
<sequence>MEFCPRIANELMLKEIKKGSSKNIVFSPLSINIALNMLAAGSIGDTLEYMLGLLGSKNADEINTKSSKMMAVAEGGGGGGGTGSSSKNASDGPILTMINGPWVDQCFPLVPTFKEEVLKGIFKCEANNVDFRTKVIFLSQISSPN</sequence>
<evidence type="ECO:0000313" key="1">
    <source>
        <dbReference type="EMBL" id="KAH7848646.1"/>
    </source>
</evidence>
<organism evidence="1 2">
    <name type="scientific">Vaccinium darrowii</name>
    <dbReference type="NCBI Taxonomy" id="229202"/>
    <lineage>
        <taxon>Eukaryota</taxon>
        <taxon>Viridiplantae</taxon>
        <taxon>Streptophyta</taxon>
        <taxon>Embryophyta</taxon>
        <taxon>Tracheophyta</taxon>
        <taxon>Spermatophyta</taxon>
        <taxon>Magnoliopsida</taxon>
        <taxon>eudicotyledons</taxon>
        <taxon>Gunneridae</taxon>
        <taxon>Pentapetalae</taxon>
        <taxon>asterids</taxon>
        <taxon>Ericales</taxon>
        <taxon>Ericaceae</taxon>
        <taxon>Vaccinioideae</taxon>
        <taxon>Vaccinieae</taxon>
        <taxon>Vaccinium</taxon>
    </lineage>
</organism>
<name>A0ACB7Y525_9ERIC</name>
<dbReference type="Proteomes" id="UP000828048">
    <property type="component" value="Chromosome 7"/>
</dbReference>
<dbReference type="EMBL" id="CM037157">
    <property type="protein sequence ID" value="KAH7848646.1"/>
    <property type="molecule type" value="Genomic_DNA"/>
</dbReference>
<reference evidence="1 2" key="1">
    <citation type="journal article" date="2021" name="Hortic Res">
        <title>High-quality reference genome and annotation aids understanding of berry development for evergreen blueberry (Vaccinium darrowii).</title>
        <authorList>
            <person name="Yu J."/>
            <person name="Hulse-Kemp A.M."/>
            <person name="Babiker E."/>
            <person name="Staton M."/>
        </authorList>
    </citation>
    <scope>NUCLEOTIDE SEQUENCE [LARGE SCALE GENOMIC DNA]</scope>
    <source>
        <strain evidence="2">cv. NJ 8807/NJ 8810</strain>
        <tissue evidence="1">Young leaf</tissue>
    </source>
</reference>
<keyword evidence="2" id="KW-1185">Reference proteome</keyword>